<evidence type="ECO:0000313" key="1">
    <source>
        <dbReference type="EMBL" id="GKV21654.1"/>
    </source>
</evidence>
<accession>A0AAV5K3W0</accession>
<protein>
    <submittedName>
        <fullName evidence="1">Uncharacterized protein</fullName>
    </submittedName>
</protein>
<comment type="caution">
    <text evidence="1">The sequence shown here is derived from an EMBL/GenBank/DDBJ whole genome shotgun (WGS) entry which is preliminary data.</text>
</comment>
<name>A0AAV5K3W0_9ROSI</name>
<dbReference type="Proteomes" id="UP001054252">
    <property type="component" value="Unassembled WGS sequence"/>
</dbReference>
<keyword evidence="2" id="KW-1185">Reference proteome</keyword>
<gene>
    <name evidence="1" type="ORF">SLEP1_g31610</name>
</gene>
<organism evidence="1 2">
    <name type="scientific">Rubroshorea leprosula</name>
    <dbReference type="NCBI Taxonomy" id="152421"/>
    <lineage>
        <taxon>Eukaryota</taxon>
        <taxon>Viridiplantae</taxon>
        <taxon>Streptophyta</taxon>
        <taxon>Embryophyta</taxon>
        <taxon>Tracheophyta</taxon>
        <taxon>Spermatophyta</taxon>
        <taxon>Magnoliopsida</taxon>
        <taxon>eudicotyledons</taxon>
        <taxon>Gunneridae</taxon>
        <taxon>Pentapetalae</taxon>
        <taxon>rosids</taxon>
        <taxon>malvids</taxon>
        <taxon>Malvales</taxon>
        <taxon>Dipterocarpaceae</taxon>
        <taxon>Rubroshorea</taxon>
    </lineage>
</organism>
<sequence>MISAISWVPEGASKSVLDVAEQPSKEEIEELIKIGALERK</sequence>
<reference evidence="1 2" key="1">
    <citation type="journal article" date="2021" name="Commun. Biol.">
        <title>The genome of Shorea leprosula (Dipterocarpaceae) highlights the ecological relevance of drought in aseasonal tropical rainforests.</title>
        <authorList>
            <person name="Ng K.K.S."/>
            <person name="Kobayashi M.J."/>
            <person name="Fawcett J.A."/>
            <person name="Hatakeyama M."/>
            <person name="Paape T."/>
            <person name="Ng C.H."/>
            <person name="Ang C.C."/>
            <person name="Tnah L.H."/>
            <person name="Lee C.T."/>
            <person name="Nishiyama T."/>
            <person name="Sese J."/>
            <person name="O'Brien M.J."/>
            <person name="Copetti D."/>
            <person name="Mohd Noor M.I."/>
            <person name="Ong R.C."/>
            <person name="Putra M."/>
            <person name="Sireger I.Z."/>
            <person name="Indrioko S."/>
            <person name="Kosugi Y."/>
            <person name="Izuno A."/>
            <person name="Isagi Y."/>
            <person name="Lee S.L."/>
            <person name="Shimizu K.K."/>
        </authorList>
    </citation>
    <scope>NUCLEOTIDE SEQUENCE [LARGE SCALE GENOMIC DNA]</scope>
    <source>
        <strain evidence="1">214</strain>
    </source>
</reference>
<dbReference type="AlphaFoldDB" id="A0AAV5K3W0"/>
<evidence type="ECO:0000313" key="2">
    <source>
        <dbReference type="Proteomes" id="UP001054252"/>
    </source>
</evidence>
<dbReference type="EMBL" id="BPVZ01000058">
    <property type="protein sequence ID" value="GKV21654.1"/>
    <property type="molecule type" value="Genomic_DNA"/>
</dbReference>
<proteinExistence type="predicted"/>